<dbReference type="EMBL" id="JAJEQX010000007">
    <property type="protein sequence ID" value="MCC2253882.1"/>
    <property type="molecule type" value="Genomic_DNA"/>
</dbReference>
<dbReference type="InterPro" id="IPR000515">
    <property type="entry name" value="MetI-like"/>
</dbReference>
<dbReference type="PANTHER" id="PTHR30177">
    <property type="entry name" value="GLYCINE BETAINE/L-PROLINE TRANSPORT SYSTEM PERMEASE PROTEIN PROW"/>
    <property type="match status" value="1"/>
</dbReference>
<sequence length="215" mass="22574">MEFIQEVTSLYAERGSWFLELIGAHIALSLTAIVCAGVIGLLLGIWISIHRKAAGSVLTAANILYTIPSISLLGMLIPFLGIGNPTAVVALTLYGIMPMVRNTYAGITGVSPEVISAAEGMGSTQAQIMLKIRLPLAMGVITAGIRNMVVMTISTAAIASFIGAGGLGVAIYRGITIYDTAMTFSGSLLIAVIAILSDFLLGIVERRIKKRLHLG</sequence>
<keyword evidence="5 6" id="KW-0472">Membrane</keyword>
<dbReference type="PANTHER" id="PTHR30177:SF4">
    <property type="entry name" value="OSMOPROTECTANT IMPORT PERMEASE PROTEIN OSMW"/>
    <property type="match status" value="1"/>
</dbReference>
<organism evidence="8 9">
    <name type="scientific">Ruminococcus turbiniformis</name>
    <dbReference type="NCBI Taxonomy" id="2881258"/>
    <lineage>
        <taxon>Bacteria</taxon>
        <taxon>Bacillati</taxon>
        <taxon>Bacillota</taxon>
        <taxon>Clostridia</taxon>
        <taxon>Eubacteriales</taxon>
        <taxon>Oscillospiraceae</taxon>
        <taxon>Ruminococcus</taxon>
    </lineage>
</organism>
<dbReference type="PROSITE" id="PS50928">
    <property type="entry name" value="ABC_TM1"/>
    <property type="match status" value="1"/>
</dbReference>
<feature type="domain" description="ABC transmembrane type-1" evidence="7">
    <location>
        <begin position="22"/>
        <end position="201"/>
    </location>
</feature>
<feature type="transmembrane region" description="Helical" evidence="6">
    <location>
        <begin position="69"/>
        <end position="94"/>
    </location>
</feature>
<evidence type="ECO:0000256" key="6">
    <source>
        <dbReference type="RuleBase" id="RU363032"/>
    </source>
</evidence>
<keyword evidence="2 6" id="KW-0813">Transport</keyword>
<keyword evidence="4 6" id="KW-1133">Transmembrane helix</keyword>
<evidence type="ECO:0000313" key="9">
    <source>
        <dbReference type="Proteomes" id="UP001198151"/>
    </source>
</evidence>
<dbReference type="CDD" id="cd06261">
    <property type="entry name" value="TM_PBP2"/>
    <property type="match status" value="1"/>
</dbReference>
<evidence type="ECO:0000256" key="2">
    <source>
        <dbReference type="ARBA" id="ARBA00022448"/>
    </source>
</evidence>
<evidence type="ECO:0000256" key="3">
    <source>
        <dbReference type="ARBA" id="ARBA00022692"/>
    </source>
</evidence>
<evidence type="ECO:0000256" key="5">
    <source>
        <dbReference type="ARBA" id="ARBA00023136"/>
    </source>
</evidence>
<dbReference type="Proteomes" id="UP001198151">
    <property type="component" value="Unassembled WGS sequence"/>
</dbReference>
<comment type="similarity">
    <text evidence="6">Belongs to the binding-protein-dependent transport system permease family.</text>
</comment>
<evidence type="ECO:0000259" key="7">
    <source>
        <dbReference type="PROSITE" id="PS50928"/>
    </source>
</evidence>
<dbReference type="SUPFAM" id="SSF161098">
    <property type="entry name" value="MetI-like"/>
    <property type="match status" value="1"/>
</dbReference>
<gene>
    <name evidence="8" type="ORF">LKD70_05445</name>
</gene>
<dbReference type="RefSeq" id="WP_227707025.1">
    <property type="nucleotide sequence ID" value="NZ_JAJEQX010000007.1"/>
</dbReference>
<name>A0ABS8FXJ2_9FIRM</name>
<comment type="subcellular location">
    <subcellularLocation>
        <location evidence="6">Cell membrane</location>
        <topology evidence="6">Multi-pass membrane protein</topology>
    </subcellularLocation>
    <subcellularLocation>
        <location evidence="1">Membrane</location>
        <topology evidence="1">Multi-pass membrane protein</topology>
    </subcellularLocation>
</comment>
<feature type="transmembrane region" description="Helical" evidence="6">
    <location>
        <begin position="148"/>
        <end position="172"/>
    </location>
</feature>
<reference evidence="8 9" key="1">
    <citation type="submission" date="2021-10" db="EMBL/GenBank/DDBJ databases">
        <title>Anaerobic single-cell dispensing facilitates the cultivation of human gut bacteria.</title>
        <authorList>
            <person name="Afrizal A."/>
        </authorList>
    </citation>
    <scope>NUCLEOTIDE SEQUENCE [LARGE SCALE GENOMIC DNA]</scope>
    <source>
        <strain evidence="8 9">CLA-AA-H200</strain>
    </source>
</reference>
<feature type="transmembrane region" description="Helical" evidence="6">
    <location>
        <begin position="21"/>
        <end position="49"/>
    </location>
</feature>
<dbReference type="Pfam" id="PF00528">
    <property type="entry name" value="BPD_transp_1"/>
    <property type="match status" value="1"/>
</dbReference>
<dbReference type="InterPro" id="IPR035906">
    <property type="entry name" value="MetI-like_sf"/>
</dbReference>
<keyword evidence="9" id="KW-1185">Reference proteome</keyword>
<comment type="caution">
    <text evidence="8">The sequence shown here is derived from an EMBL/GenBank/DDBJ whole genome shotgun (WGS) entry which is preliminary data.</text>
</comment>
<evidence type="ECO:0000313" key="8">
    <source>
        <dbReference type="EMBL" id="MCC2253882.1"/>
    </source>
</evidence>
<accession>A0ABS8FXJ2</accession>
<evidence type="ECO:0000256" key="4">
    <source>
        <dbReference type="ARBA" id="ARBA00022989"/>
    </source>
</evidence>
<keyword evidence="3 6" id="KW-0812">Transmembrane</keyword>
<protein>
    <submittedName>
        <fullName evidence="8">ABC transporter permease</fullName>
    </submittedName>
</protein>
<evidence type="ECO:0000256" key="1">
    <source>
        <dbReference type="ARBA" id="ARBA00004141"/>
    </source>
</evidence>
<proteinExistence type="inferred from homology"/>
<feature type="transmembrane region" description="Helical" evidence="6">
    <location>
        <begin position="184"/>
        <end position="204"/>
    </location>
</feature>
<dbReference type="Gene3D" id="1.10.3720.10">
    <property type="entry name" value="MetI-like"/>
    <property type="match status" value="1"/>
</dbReference>
<dbReference type="InterPro" id="IPR051204">
    <property type="entry name" value="ABC_transp_perm/SBD"/>
</dbReference>